<accession>L8GFN4</accession>
<evidence type="ECO:0000313" key="2">
    <source>
        <dbReference type="EMBL" id="ELR11812.1"/>
    </source>
</evidence>
<feature type="signal peptide" evidence="1">
    <location>
        <begin position="1"/>
        <end position="28"/>
    </location>
</feature>
<gene>
    <name evidence="2" type="ORF">ACA1_363100</name>
</gene>
<dbReference type="VEuPathDB" id="AmoebaDB:ACA1_363100"/>
<sequence>MTGLDLKFGAVIAVALLCVFVGLGAAGAAPGPGPAFSKRTEMPLKYQYTWKLYSLNVSGYCNIDYSDPVNRPLKCGAATANTTFALTGTDPSIVSQDWVQTPSIPAILNPLRSTSGWFSMLKVEGTGSGDSTQYYYSGQPIKLLDARLSPTTYARVNPATGYVVFDSTDPATTGSGPTIFRIDAVQQP</sequence>
<dbReference type="KEGG" id="acan:ACA1_363100"/>
<dbReference type="AlphaFoldDB" id="L8GFN4"/>
<keyword evidence="1" id="KW-0732">Signal</keyword>
<dbReference type="Proteomes" id="UP000011083">
    <property type="component" value="Unassembled WGS sequence"/>
</dbReference>
<protein>
    <submittedName>
        <fullName evidence="2">Uncharacterized protein</fullName>
    </submittedName>
</protein>
<proteinExistence type="predicted"/>
<dbReference type="GeneID" id="14912252"/>
<evidence type="ECO:0000313" key="3">
    <source>
        <dbReference type="Proteomes" id="UP000011083"/>
    </source>
</evidence>
<name>L8GFN4_ACACF</name>
<feature type="chain" id="PRO_5003990031" evidence="1">
    <location>
        <begin position="29"/>
        <end position="188"/>
    </location>
</feature>
<dbReference type="RefSeq" id="XP_004333825.1">
    <property type="nucleotide sequence ID" value="XM_004333777.1"/>
</dbReference>
<evidence type="ECO:0000256" key="1">
    <source>
        <dbReference type="SAM" id="SignalP"/>
    </source>
</evidence>
<organism evidence="2 3">
    <name type="scientific">Acanthamoeba castellanii (strain ATCC 30010 / Neff)</name>
    <dbReference type="NCBI Taxonomy" id="1257118"/>
    <lineage>
        <taxon>Eukaryota</taxon>
        <taxon>Amoebozoa</taxon>
        <taxon>Discosea</taxon>
        <taxon>Longamoebia</taxon>
        <taxon>Centramoebida</taxon>
        <taxon>Acanthamoebidae</taxon>
        <taxon>Acanthamoeba</taxon>
    </lineage>
</organism>
<dbReference type="EMBL" id="KB008147">
    <property type="protein sequence ID" value="ELR11812.1"/>
    <property type="molecule type" value="Genomic_DNA"/>
</dbReference>
<reference evidence="2 3" key="1">
    <citation type="journal article" date="2013" name="Genome Biol.">
        <title>Genome of Acanthamoeba castellanii highlights extensive lateral gene transfer and early evolution of tyrosine kinase signaling.</title>
        <authorList>
            <person name="Clarke M."/>
            <person name="Lohan A.J."/>
            <person name="Liu B."/>
            <person name="Lagkouvardos I."/>
            <person name="Roy S."/>
            <person name="Zafar N."/>
            <person name="Bertelli C."/>
            <person name="Schilde C."/>
            <person name="Kianianmomeni A."/>
            <person name="Burglin T.R."/>
            <person name="Frech C."/>
            <person name="Turcotte B."/>
            <person name="Kopec K.O."/>
            <person name="Synnott J.M."/>
            <person name="Choo C."/>
            <person name="Paponov I."/>
            <person name="Finkler A."/>
            <person name="Soon Heng Tan C."/>
            <person name="Hutchins A.P."/>
            <person name="Weinmeier T."/>
            <person name="Rattei T."/>
            <person name="Chu J.S."/>
            <person name="Gimenez G."/>
            <person name="Irimia M."/>
            <person name="Rigden D.J."/>
            <person name="Fitzpatrick D.A."/>
            <person name="Lorenzo-Morales J."/>
            <person name="Bateman A."/>
            <person name="Chiu C.H."/>
            <person name="Tang P."/>
            <person name="Hegemann P."/>
            <person name="Fromm H."/>
            <person name="Raoult D."/>
            <person name="Greub G."/>
            <person name="Miranda-Saavedra D."/>
            <person name="Chen N."/>
            <person name="Nash P."/>
            <person name="Ginger M.L."/>
            <person name="Horn M."/>
            <person name="Schaap P."/>
            <person name="Caler L."/>
            <person name="Loftus B."/>
        </authorList>
    </citation>
    <scope>NUCLEOTIDE SEQUENCE [LARGE SCALE GENOMIC DNA]</scope>
    <source>
        <strain evidence="2 3">Neff</strain>
    </source>
</reference>
<keyword evidence="3" id="KW-1185">Reference proteome</keyword>